<dbReference type="AlphaFoldDB" id="A4BX82"/>
<protein>
    <submittedName>
        <fullName evidence="5">ABC transporter, ATPase subunit</fullName>
    </submittedName>
</protein>
<keyword evidence="1" id="KW-0813">Transport</keyword>
<dbReference type="GO" id="GO:0005524">
    <property type="term" value="F:ATP binding"/>
    <property type="evidence" value="ECO:0007669"/>
    <property type="project" value="UniProtKB-KW"/>
</dbReference>
<comment type="caution">
    <text evidence="5">The sequence shown here is derived from an EMBL/GenBank/DDBJ whole genome shotgun (WGS) entry which is preliminary data.</text>
</comment>
<reference evidence="5 6" key="1">
    <citation type="submission" date="2006-02" db="EMBL/GenBank/DDBJ databases">
        <authorList>
            <person name="Murray A."/>
            <person name="Staley J."/>
            <person name="Ferriera S."/>
            <person name="Johnson J."/>
            <person name="Kravitz S."/>
            <person name="Halpern A."/>
            <person name="Remington K."/>
            <person name="Beeson K."/>
            <person name="Tran B."/>
            <person name="Rogers Y.-H."/>
            <person name="Friedman R."/>
            <person name="Venter J.C."/>
        </authorList>
    </citation>
    <scope>NUCLEOTIDE SEQUENCE [LARGE SCALE GENOMIC DNA]</scope>
    <source>
        <strain evidence="5 6">23-P</strain>
    </source>
</reference>
<dbReference type="InterPro" id="IPR017871">
    <property type="entry name" value="ABC_transporter-like_CS"/>
</dbReference>
<dbReference type="SMART" id="SM00382">
    <property type="entry name" value="AAA"/>
    <property type="match status" value="1"/>
</dbReference>
<evidence type="ECO:0000256" key="1">
    <source>
        <dbReference type="ARBA" id="ARBA00022448"/>
    </source>
</evidence>
<dbReference type="Pfam" id="PF00005">
    <property type="entry name" value="ABC_tran"/>
    <property type="match status" value="1"/>
</dbReference>
<evidence type="ECO:0000256" key="2">
    <source>
        <dbReference type="ARBA" id="ARBA00022741"/>
    </source>
</evidence>
<dbReference type="EMBL" id="AAOG01000001">
    <property type="protein sequence ID" value="EAR13573.1"/>
    <property type="molecule type" value="Genomic_DNA"/>
</dbReference>
<dbReference type="InterPro" id="IPR027417">
    <property type="entry name" value="P-loop_NTPase"/>
</dbReference>
<dbReference type="OrthoDB" id="9802264at2"/>
<proteinExistence type="predicted"/>
<dbReference type="Gene3D" id="3.40.50.300">
    <property type="entry name" value="P-loop containing nucleotide triphosphate hydrolases"/>
    <property type="match status" value="1"/>
</dbReference>
<dbReference type="eggNOG" id="COG3842">
    <property type="taxonomic scope" value="Bacteria"/>
</dbReference>
<dbReference type="InterPro" id="IPR003439">
    <property type="entry name" value="ABC_transporter-like_ATP-bd"/>
</dbReference>
<dbReference type="InterPro" id="IPR050093">
    <property type="entry name" value="ABC_SmlMolc_Importer"/>
</dbReference>
<evidence type="ECO:0000313" key="5">
    <source>
        <dbReference type="EMBL" id="EAR13573.1"/>
    </source>
</evidence>
<evidence type="ECO:0000256" key="3">
    <source>
        <dbReference type="ARBA" id="ARBA00022840"/>
    </source>
</evidence>
<organism evidence="5 6">
    <name type="scientific">Polaribacter irgensii 23-P</name>
    <dbReference type="NCBI Taxonomy" id="313594"/>
    <lineage>
        <taxon>Bacteria</taxon>
        <taxon>Pseudomonadati</taxon>
        <taxon>Bacteroidota</taxon>
        <taxon>Flavobacteriia</taxon>
        <taxon>Flavobacteriales</taxon>
        <taxon>Flavobacteriaceae</taxon>
    </lineage>
</organism>
<dbReference type="PANTHER" id="PTHR42781">
    <property type="entry name" value="SPERMIDINE/PUTRESCINE IMPORT ATP-BINDING PROTEIN POTA"/>
    <property type="match status" value="1"/>
</dbReference>
<evidence type="ECO:0000313" key="6">
    <source>
        <dbReference type="Proteomes" id="UP000003053"/>
    </source>
</evidence>
<accession>A4BX82</accession>
<keyword evidence="6" id="KW-1185">Reference proteome</keyword>
<sequence length="320" mass="36447">MLKVVSISFGYSKRKVVLDNFSFQLKVGEHLCIMGESGCGKSTLLKAIYGLLDLKKGTIFWKENQVLGPKAHLVPGMDFFKYVAQDFDLMPYISVAENIKKFLSRFYPEESELRTQELLEVIEMTSFANTKVKNLSGGQKQRVAIARALAKEPQMLLLDEPFGQIDNFKKNSLRRKLFAYLKEKNIACIVATHDKNDALSFADKLMVIRNKRIIANGAPKEIYNAPSEKYIAALFDDVNEITLKGTHVLLYPNQIKLIKNKDANTDLFSAQATVLNSYFKGSYWLIEANFDGQIVFFNHFSDLEKHTEVTLSFEPYKTSH</sequence>
<dbReference type="HOGENOM" id="CLU_000604_1_1_10"/>
<dbReference type="PROSITE" id="PS50893">
    <property type="entry name" value="ABC_TRANSPORTER_2"/>
    <property type="match status" value="1"/>
</dbReference>
<keyword evidence="3" id="KW-0067">ATP-binding</keyword>
<keyword evidence="2" id="KW-0547">Nucleotide-binding</keyword>
<feature type="domain" description="ABC transporter" evidence="4">
    <location>
        <begin position="2"/>
        <end position="235"/>
    </location>
</feature>
<dbReference type="PROSITE" id="PS00211">
    <property type="entry name" value="ABC_TRANSPORTER_1"/>
    <property type="match status" value="1"/>
</dbReference>
<dbReference type="Proteomes" id="UP000003053">
    <property type="component" value="Unassembled WGS sequence"/>
</dbReference>
<name>A4BX82_9FLAO</name>
<evidence type="ECO:0000259" key="4">
    <source>
        <dbReference type="PROSITE" id="PS50893"/>
    </source>
</evidence>
<dbReference type="PANTHER" id="PTHR42781:SF4">
    <property type="entry name" value="SPERMIDINE_PUTRESCINE IMPORT ATP-BINDING PROTEIN POTA"/>
    <property type="match status" value="1"/>
</dbReference>
<dbReference type="STRING" id="313594.PI23P_03727"/>
<dbReference type="SUPFAM" id="SSF52540">
    <property type="entry name" value="P-loop containing nucleoside triphosphate hydrolases"/>
    <property type="match status" value="1"/>
</dbReference>
<dbReference type="InterPro" id="IPR003593">
    <property type="entry name" value="AAA+_ATPase"/>
</dbReference>
<dbReference type="GO" id="GO:0016887">
    <property type="term" value="F:ATP hydrolysis activity"/>
    <property type="evidence" value="ECO:0007669"/>
    <property type="project" value="InterPro"/>
</dbReference>
<gene>
    <name evidence="5" type="ORF">PI23P_03727</name>
</gene>
<dbReference type="RefSeq" id="WP_004569371.1">
    <property type="nucleotide sequence ID" value="NZ_CH724148.1"/>
</dbReference>